<evidence type="ECO:0000313" key="8">
    <source>
        <dbReference type="EMBL" id="RPE73150.1"/>
    </source>
</evidence>
<evidence type="ECO:0000256" key="5">
    <source>
        <dbReference type="ARBA" id="ARBA00048200"/>
    </source>
</evidence>
<comment type="function">
    <text evidence="6">Catalyzes the reduction of dTDP-6-deoxy-L-lyxo-4-hexulose to yield dTDP-L-rhamnose.</text>
</comment>
<evidence type="ECO:0000256" key="1">
    <source>
        <dbReference type="ARBA" id="ARBA00004781"/>
    </source>
</evidence>
<comment type="caution">
    <text evidence="8">The sequence shown here is derived from an EMBL/GenBank/DDBJ whole genome shotgun (WGS) entry which is preliminary data.</text>
</comment>
<evidence type="ECO:0000259" key="7">
    <source>
        <dbReference type="Pfam" id="PF04321"/>
    </source>
</evidence>
<dbReference type="AlphaFoldDB" id="A0A3N4VGW6"/>
<dbReference type="PANTHER" id="PTHR10491:SF4">
    <property type="entry name" value="METHIONINE ADENOSYLTRANSFERASE 2 SUBUNIT BETA"/>
    <property type="match status" value="1"/>
</dbReference>
<dbReference type="GO" id="GO:0019305">
    <property type="term" value="P:dTDP-rhamnose biosynthetic process"/>
    <property type="evidence" value="ECO:0007669"/>
    <property type="project" value="UniProtKB-UniPathway"/>
</dbReference>
<dbReference type="Pfam" id="PF04321">
    <property type="entry name" value="RmlD_sub_bind"/>
    <property type="match status" value="1"/>
</dbReference>
<comment type="cofactor">
    <cofactor evidence="6">
        <name>Mg(2+)</name>
        <dbReference type="ChEBI" id="CHEBI:18420"/>
    </cofactor>
    <text evidence="6">Binds 1 Mg(2+) ion per monomer.</text>
</comment>
<dbReference type="EMBL" id="RKQL01000001">
    <property type="protein sequence ID" value="RPE73150.1"/>
    <property type="molecule type" value="Genomic_DNA"/>
</dbReference>
<dbReference type="OrthoDB" id="9803892at2"/>
<dbReference type="InterPro" id="IPR005913">
    <property type="entry name" value="dTDP_dehydrorham_reduct"/>
</dbReference>
<comment type="pathway">
    <text evidence="1 6">Carbohydrate biosynthesis; dTDP-L-rhamnose biosynthesis.</text>
</comment>
<reference evidence="8 9" key="1">
    <citation type="submission" date="2018-11" db="EMBL/GenBank/DDBJ databases">
        <title>Genomic Encyclopedia of Type Strains, Phase IV (KMG-IV): sequencing the most valuable type-strain genomes for metagenomic binning, comparative biology and taxonomic classification.</title>
        <authorList>
            <person name="Goeker M."/>
        </authorList>
    </citation>
    <scope>NUCLEOTIDE SEQUENCE [LARGE SCALE GENOMIC DNA]</scope>
    <source>
        <strain evidence="8 9">DSM 101684</strain>
    </source>
</reference>
<feature type="domain" description="RmlD-like substrate binding" evidence="7">
    <location>
        <begin position="1"/>
        <end position="298"/>
    </location>
</feature>
<dbReference type="EC" id="1.1.1.133" evidence="3 6"/>
<dbReference type="SUPFAM" id="SSF51735">
    <property type="entry name" value="NAD(P)-binding Rossmann-fold domains"/>
    <property type="match status" value="1"/>
</dbReference>
<dbReference type="InterPro" id="IPR029903">
    <property type="entry name" value="RmlD-like-bd"/>
</dbReference>
<accession>A0A3N4VGW6</accession>
<dbReference type="InterPro" id="IPR036291">
    <property type="entry name" value="NAD(P)-bd_dom_sf"/>
</dbReference>
<comment type="catalytic activity">
    <reaction evidence="5 6">
        <text>dTDP-beta-L-rhamnose + NADP(+) = dTDP-4-dehydro-beta-L-rhamnose + NADPH + H(+)</text>
        <dbReference type="Rhea" id="RHEA:21796"/>
        <dbReference type="ChEBI" id="CHEBI:15378"/>
        <dbReference type="ChEBI" id="CHEBI:57510"/>
        <dbReference type="ChEBI" id="CHEBI:57783"/>
        <dbReference type="ChEBI" id="CHEBI:58349"/>
        <dbReference type="ChEBI" id="CHEBI:62830"/>
        <dbReference type="EC" id="1.1.1.133"/>
    </reaction>
</comment>
<protein>
    <recommendedName>
        <fullName evidence="4 6">dTDP-4-dehydrorhamnose reductase</fullName>
        <ecNumber evidence="3 6">1.1.1.133</ecNumber>
    </recommendedName>
</protein>
<keyword evidence="6" id="KW-0560">Oxidoreductase</keyword>
<dbReference type="Proteomes" id="UP000272193">
    <property type="component" value="Unassembled WGS sequence"/>
</dbReference>
<keyword evidence="6" id="KW-0521">NADP</keyword>
<comment type="similarity">
    <text evidence="2 6">Belongs to the dTDP-4-dehydrorhamnose reductase family.</text>
</comment>
<dbReference type="RefSeq" id="WP_124220771.1">
    <property type="nucleotide sequence ID" value="NZ_RKQL01000001.1"/>
</dbReference>
<name>A0A3N4VGW6_9BURK</name>
<gene>
    <name evidence="8" type="ORF">EDC62_0861</name>
</gene>
<dbReference type="Gene3D" id="3.90.25.10">
    <property type="entry name" value="UDP-galactose 4-epimerase, domain 1"/>
    <property type="match status" value="1"/>
</dbReference>
<dbReference type="Gene3D" id="3.40.50.720">
    <property type="entry name" value="NAD(P)-binding Rossmann-like Domain"/>
    <property type="match status" value="1"/>
</dbReference>
<evidence type="ECO:0000256" key="6">
    <source>
        <dbReference type="RuleBase" id="RU364082"/>
    </source>
</evidence>
<organism evidence="8 9">
    <name type="scientific">Tibeticola sediminis</name>
    <dbReference type="NCBI Taxonomy" id="1917811"/>
    <lineage>
        <taxon>Bacteria</taxon>
        <taxon>Pseudomonadati</taxon>
        <taxon>Pseudomonadota</taxon>
        <taxon>Betaproteobacteria</taxon>
        <taxon>Burkholderiales</taxon>
        <taxon>Comamonadaceae</taxon>
        <taxon>Tibeticola</taxon>
    </lineage>
</organism>
<keyword evidence="9" id="KW-1185">Reference proteome</keyword>
<dbReference type="UniPathway" id="UPA00124"/>
<sequence length="308" mass="34100">MKILLLGKNGQVGRELQRSLAPLGTVVALGSKDERWPSDFTQPQSLRQTVEALRPQVIVNAAAYTAVDRAESEPEQARRVNATAPGVLAEAAESCGAWLVHYSTDYVFDGSGTRAWTESDAPAPLNVYGQTKLEGEQQVQARCRRHLILRTSWVYGRHGGNFIRSVLRLAAEREELRFVSDQIGAPTGADLIADVTAHLLRSVTRSEIGTSEPAGIYHLAAAGETNWYAYAAYILETVRAHPRAPALRARRLDPIPSQAYPTAARRPLNSRLDTRKIQQRFDLALPDWGEGVRRLLEDWLQPPVIPHS</sequence>
<evidence type="ECO:0000256" key="2">
    <source>
        <dbReference type="ARBA" id="ARBA00010944"/>
    </source>
</evidence>
<evidence type="ECO:0000256" key="4">
    <source>
        <dbReference type="ARBA" id="ARBA00017099"/>
    </source>
</evidence>
<dbReference type="NCBIfam" id="NF007440">
    <property type="entry name" value="PRK09987.1"/>
    <property type="match status" value="1"/>
</dbReference>
<dbReference type="GO" id="GO:0005829">
    <property type="term" value="C:cytosol"/>
    <property type="evidence" value="ECO:0007669"/>
    <property type="project" value="TreeGrafter"/>
</dbReference>
<dbReference type="PANTHER" id="PTHR10491">
    <property type="entry name" value="DTDP-4-DEHYDRORHAMNOSE REDUCTASE"/>
    <property type="match status" value="1"/>
</dbReference>
<dbReference type="CDD" id="cd05254">
    <property type="entry name" value="dTDP_HR_like_SDR_e"/>
    <property type="match status" value="1"/>
</dbReference>
<dbReference type="NCBIfam" id="TIGR01214">
    <property type="entry name" value="rmlD"/>
    <property type="match status" value="1"/>
</dbReference>
<evidence type="ECO:0000256" key="3">
    <source>
        <dbReference type="ARBA" id="ARBA00012929"/>
    </source>
</evidence>
<evidence type="ECO:0000313" key="9">
    <source>
        <dbReference type="Proteomes" id="UP000272193"/>
    </source>
</evidence>
<dbReference type="GO" id="GO:0008831">
    <property type="term" value="F:dTDP-4-dehydrorhamnose reductase activity"/>
    <property type="evidence" value="ECO:0007669"/>
    <property type="project" value="UniProtKB-EC"/>
</dbReference>
<proteinExistence type="inferred from homology"/>